<dbReference type="EMBL" id="JACJID010000001">
    <property type="protein sequence ID" value="MBA8924807.1"/>
    <property type="molecule type" value="Genomic_DNA"/>
</dbReference>
<evidence type="ECO:0000313" key="1">
    <source>
        <dbReference type="EMBL" id="MBA8924807.1"/>
    </source>
</evidence>
<keyword evidence="3" id="KW-1185">Reference proteome</keyword>
<protein>
    <submittedName>
        <fullName evidence="1">Uncharacterized protein</fullName>
    </submittedName>
</protein>
<sequence length="91" mass="10220">MVASESSEHRARIHRLLRGEIINGEVGITLRGGPFDGKIRIIRLDHEGRPPARTGGWRGGMCHRYVLVSEEGSAPAWYYQYEGSHPEQPPL</sequence>
<reference evidence="1 3" key="1">
    <citation type="submission" date="2020-08" db="EMBL/GenBank/DDBJ databases">
        <title>Genomic Encyclopedia of Archaeal and Bacterial Type Strains, Phase II (KMG-II): from individual species to whole genera.</title>
        <authorList>
            <person name="Goeker M."/>
        </authorList>
    </citation>
    <scope>NUCLEOTIDE SEQUENCE [LARGE SCALE GENOMIC DNA]</scope>
    <source>
        <strain evidence="1 3">DSM 43850</strain>
    </source>
</reference>
<comment type="caution">
    <text evidence="1">The sequence shown here is derived from an EMBL/GenBank/DDBJ whole genome shotgun (WGS) entry which is preliminary data.</text>
</comment>
<dbReference type="EMBL" id="JACJID010000007">
    <property type="protein sequence ID" value="MBA8930493.1"/>
    <property type="molecule type" value="Genomic_DNA"/>
</dbReference>
<organism evidence="1 3">
    <name type="scientific">Kutzneria viridogrisea</name>
    <dbReference type="NCBI Taxonomy" id="47990"/>
    <lineage>
        <taxon>Bacteria</taxon>
        <taxon>Bacillati</taxon>
        <taxon>Actinomycetota</taxon>
        <taxon>Actinomycetes</taxon>
        <taxon>Pseudonocardiales</taxon>
        <taxon>Pseudonocardiaceae</taxon>
        <taxon>Kutzneria</taxon>
    </lineage>
</organism>
<dbReference type="Proteomes" id="UP000517916">
    <property type="component" value="Unassembled WGS sequence"/>
</dbReference>
<evidence type="ECO:0000313" key="2">
    <source>
        <dbReference type="EMBL" id="MBA8930493.1"/>
    </source>
</evidence>
<accession>A0ABR6BD86</accession>
<evidence type="ECO:0000313" key="3">
    <source>
        <dbReference type="Proteomes" id="UP000517916"/>
    </source>
</evidence>
<name>A0ABR6BD86_9PSEU</name>
<gene>
    <name evidence="1" type="ORF">BC739_002004</name>
    <name evidence="2" type="ORF">BC739_007740</name>
</gene>
<dbReference type="RefSeq" id="WP_025357637.1">
    <property type="nucleotide sequence ID" value="NZ_BAAABQ010000001.1"/>
</dbReference>
<proteinExistence type="predicted"/>